<feature type="binding site" evidence="8">
    <location>
        <position position="72"/>
    </location>
    <ligand>
        <name>shikimate</name>
        <dbReference type="ChEBI" id="CHEBI:36208"/>
    </ligand>
</feature>
<dbReference type="Proteomes" id="UP000180098">
    <property type="component" value="Unassembled WGS sequence"/>
</dbReference>
<dbReference type="Pfam" id="PF18317">
    <property type="entry name" value="SDH_C"/>
    <property type="match status" value="1"/>
</dbReference>
<evidence type="ECO:0000256" key="2">
    <source>
        <dbReference type="ARBA" id="ARBA00012962"/>
    </source>
</evidence>
<dbReference type="GO" id="GO:0008652">
    <property type="term" value="P:amino acid biosynthetic process"/>
    <property type="evidence" value="ECO:0007669"/>
    <property type="project" value="UniProtKB-KW"/>
</dbReference>
<protein>
    <recommendedName>
        <fullName evidence="2 8">Shikimate dehydrogenase (NADP(+))</fullName>
        <shortName evidence="8">SDH</shortName>
        <ecNumber evidence="2 8">1.1.1.25</ecNumber>
    </recommendedName>
</protein>
<evidence type="ECO:0000259" key="11">
    <source>
        <dbReference type="Pfam" id="PF18317"/>
    </source>
</evidence>
<dbReference type="EMBL" id="MLQQ01000001">
    <property type="protein sequence ID" value="OIJ16316.1"/>
    <property type="molecule type" value="Genomic_DNA"/>
</dbReference>
<feature type="active site" description="Proton acceptor" evidence="8">
    <location>
        <position position="51"/>
    </location>
</feature>
<feature type="binding site" evidence="8">
    <location>
        <position position="47"/>
    </location>
    <ligand>
        <name>shikimate</name>
        <dbReference type="ChEBI" id="CHEBI:36208"/>
    </ligand>
</feature>
<feature type="binding site" evidence="8">
    <location>
        <position position="211"/>
    </location>
    <ligand>
        <name>shikimate</name>
        <dbReference type="ChEBI" id="CHEBI:36208"/>
    </ligand>
</feature>
<evidence type="ECO:0000313" key="13">
    <source>
        <dbReference type="Proteomes" id="UP000180098"/>
    </source>
</evidence>
<dbReference type="InterPro" id="IPR041121">
    <property type="entry name" value="SDH_C"/>
</dbReference>
<sequence length="270" mass="29582">MSPLMHNDAFNQLGIDGHYHAFDIEEGDLKEAIAAFKVLNVSGFNVTIPHKVKVMEFLDEIDEEAKMIGAVNTVVNNNGRLIGYNTDGRGYLSSLLTVIQKPILESNVLVIGAGGASRAVVTAICDHGVKKLALTNRTLEKAKEIKNNYNNYNKCNNTSMDIVSLKEAEANIEVYDIIINTTSIGMSPNVEGIPIAVDHIKRNVVLSDLIYNPLKTRWLQLGEEKGAIIHNGVGMFAMQGALAFHKWTGIEPDTKRMMNKVITQLGGTSC</sequence>
<evidence type="ECO:0000256" key="4">
    <source>
        <dbReference type="ARBA" id="ARBA00022857"/>
    </source>
</evidence>
<dbReference type="CDD" id="cd01065">
    <property type="entry name" value="NAD_bind_Shikimate_DH"/>
    <property type="match status" value="1"/>
</dbReference>
<organism evidence="12 13">
    <name type="scientific">Anaerobacillus arseniciselenatis</name>
    <dbReference type="NCBI Taxonomy" id="85682"/>
    <lineage>
        <taxon>Bacteria</taxon>
        <taxon>Bacillati</taxon>
        <taxon>Bacillota</taxon>
        <taxon>Bacilli</taxon>
        <taxon>Bacillales</taxon>
        <taxon>Bacillaceae</taxon>
        <taxon>Anaerobacillus</taxon>
    </lineage>
</organism>
<keyword evidence="6 8" id="KW-0057">Aromatic amino acid biosynthesis</keyword>
<comment type="pathway">
    <text evidence="1 8">Metabolic intermediate biosynthesis; chorismate biosynthesis; chorismate from D-erythrose 4-phosphate and phosphoenolpyruvate: step 4/7.</text>
</comment>
<evidence type="ECO:0000256" key="6">
    <source>
        <dbReference type="ARBA" id="ARBA00023141"/>
    </source>
</evidence>
<evidence type="ECO:0000259" key="9">
    <source>
        <dbReference type="Pfam" id="PF01488"/>
    </source>
</evidence>
<feature type="binding site" evidence="8">
    <location>
        <begin position="112"/>
        <end position="116"/>
    </location>
    <ligand>
        <name>NADP(+)</name>
        <dbReference type="ChEBI" id="CHEBI:58349"/>
    </ligand>
</feature>
<keyword evidence="4 8" id="KW-0521">NADP</keyword>
<dbReference type="GO" id="GO:0009423">
    <property type="term" value="P:chorismate biosynthetic process"/>
    <property type="evidence" value="ECO:0007669"/>
    <property type="project" value="UniProtKB-UniRule"/>
</dbReference>
<feature type="binding site" evidence="8">
    <location>
        <position position="63"/>
    </location>
    <ligand>
        <name>NADP(+)</name>
        <dbReference type="ChEBI" id="CHEBI:58349"/>
    </ligand>
</feature>
<feature type="domain" description="SDH C-terminal" evidence="11">
    <location>
        <begin position="232"/>
        <end position="261"/>
    </location>
</feature>
<dbReference type="InterPro" id="IPR046346">
    <property type="entry name" value="Aminoacid_DH-like_N_sf"/>
</dbReference>
<dbReference type="NCBIfam" id="TIGR00507">
    <property type="entry name" value="aroE"/>
    <property type="match status" value="1"/>
</dbReference>
<dbReference type="InterPro" id="IPR011342">
    <property type="entry name" value="Shikimate_DH"/>
</dbReference>
<feature type="binding site" evidence="8">
    <location>
        <position position="239"/>
    </location>
    <ligand>
        <name>shikimate</name>
        <dbReference type="ChEBI" id="CHEBI:36208"/>
    </ligand>
</feature>
<feature type="binding site" evidence="8">
    <location>
        <begin position="136"/>
        <end position="141"/>
    </location>
    <ligand>
        <name>NADP(+)</name>
        <dbReference type="ChEBI" id="CHEBI:58349"/>
    </ligand>
</feature>
<dbReference type="EC" id="1.1.1.25" evidence="2 8"/>
<evidence type="ECO:0000313" key="12">
    <source>
        <dbReference type="EMBL" id="OIJ16316.1"/>
    </source>
</evidence>
<evidence type="ECO:0000256" key="3">
    <source>
        <dbReference type="ARBA" id="ARBA00022605"/>
    </source>
</evidence>
<dbReference type="GO" id="GO:0050661">
    <property type="term" value="F:NADP binding"/>
    <property type="evidence" value="ECO:0007669"/>
    <property type="project" value="InterPro"/>
</dbReference>
<comment type="catalytic activity">
    <reaction evidence="7 8">
        <text>shikimate + NADP(+) = 3-dehydroshikimate + NADPH + H(+)</text>
        <dbReference type="Rhea" id="RHEA:17737"/>
        <dbReference type="ChEBI" id="CHEBI:15378"/>
        <dbReference type="ChEBI" id="CHEBI:16630"/>
        <dbReference type="ChEBI" id="CHEBI:36208"/>
        <dbReference type="ChEBI" id="CHEBI:57783"/>
        <dbReference type="ChEBI" id="CHEBI:58349"/>
        <dbReference type="EC" id="1.1.1.25"/>
    </reaction>
</comment>
<accession>A0A1S2LVE7</accession>
<gene>
    <name evidence="8" type="primary">aroE</name>
    <name evidence="12" type="ORF">BKP35_04175</name>
</gene>
<dbReference type="SUPFAM" id="SSF53223">
    <property type="entry name" value="Aminoacid dehydrogenase-like, N-terminal domain"/>
    <property type="match status" value="1"/>
</dbReference>
<comment type="caution">
    <text evidence="8">Lacks conserved residue(s) required for the propagation of feature annotation.</text>
</comment>
<dbReference type="InterPro" id="IPR013708">
    <property type="entry name" value="Shikimate_DH-bd_N"/>
</dbReference>
<dbReference type="PANTHER" id="PTHR21089:SF1">
    <property type="entry name" value="BIFUNCTIONAL 3-DEHYDROQUINATE DEHYDRATASE_SHIKIMATE DEHYDROGENASE, CHLOROPLASTIC"/>
    <property type="match status" value="1"/>
</dbReference>
<evidence type="ECO:0000256" key="1">
    <source>
        <dbReference type="ARBA" id="ARBA00004871"/>
    </source>
</evidence>
<feature type="binding site" evidence="8">
    <location>
        <position position="87"/>
    </location>
    <ligand>
        <name>shikimate</name>
        <dbReference type="ChEBI" id="CHEBI:36208"/>
    </ligand>
</feature>
<reference evidence="12 13" key="1">
    <citation type="submission" date="2016-10" db="EMBL/GenBank/DDBJ databases">
        <title>Draft genome sequences of four alkaliphilic bacteria belonging to the Anaerobacillus genus.</title>
        <authorList>
            <person name="Bassil N.M."/>
            <person name="Lloyd J.R."/>
        </authorList>
    </citation>
    <scope>NUCLEOTIDE SEQUENCE [LARGE SCALE GENOMIC DNA]</scope>
    <source>
        <strain evidence="12 13">DSM 15340</strain>
    </source>
</reference>
<evidence type="ECO:0000256" key="5">
    <source>
        <dbReference type="ARBA" id="ARBA00023002"/>
    </source>
</evidence>
<dbReference type="InterPro" id="IPR036291">
    <property type="entry name" value="NAD(P)-bd_dom_sf"/>
</dbReference>
<proteinExistence type="inferred from homology"/>
<dbReference type="InterPro" id="IPR022893">
    <property type="entry name" value="Shikimate_DH_fam"/>
</dbReference>
<dbReference type="PANTHER" id="PTHR21089">
    <property type="entry name" value="SHIKIMATE DEHYDROGENASE"/>
    <property type="match status" value="1"/>
</dbReference>
<dbReference type="Gene3D" id="3.40.50.720">
    <property type="entry name" value="NAD(P)-binding Rossmann-like Domain"/>
    <property type="match status" value="1"/>
</dbReference>
<dbReference type="AlphaFoldDB" id="A0A1S2LVE7"/>
<dbReference type="SUPFAM" id="SSF51735">
    <property type="entry name" value="NAD(P)-binding Rossmann-fold domains"/>
    <property type="match status" value="1"/>
</dbReference>
<dbReference type="InterPro" id="IPR006151">
    <property type="entry name" value="Shikm_DH/Glu-tRNA_Rdtase"/>
</dbReference>
<keyword evidence="3 8" id="KW-0028">Amino-acid biosynthesis</keyword>
<comment type="similarity">
    <text evidence="8">Belongs to the shikimate dehydrogenase family.</text>
</comment>
<keyword evidence="5 8" id="KW-0560">Oxidoreductase</keyword>
<dbReference type="GO" id="GO:0009073">
    <property type="term" value="P:aromatic amino acid family biosynthetic process"/>
    <property type="evidence" value="ECO:0007669"/>
    <property type="project" value="UniProtKB-KW"/>
</dbReference>
<dbReference type="GO" id="GO:0004764">
    <property type="term" value="F:shikimate 3-dehydrogenase (NADP+) activity"/>
    <property type="evidence" value="ECO:0007669"/>
    <property type="project" value="UniProtKB-UniRule"/>
</dbReference>
<comment type="caution">
    <text evidence="12">The sequence shown here is derived from an EMBL/GenBank/DDBJ whole genome shotgun (WGS) entry which is preliminary data.</text>
</comment>
<dbReference type="HAMAP" id="MF_00222">
    <property type="entry name" value="Shikimate_DH_AroE"/>
    <property type="match status" value="1"/>
</dbReference>
<dbReference type="GO" id="GO:0005829">
    <property type="term" value="C:cytosol"/>
    <property type="evidence" value="ECO:0007669"/>
    <property type="project" value="TreeGrafter"/>
</dbReference>
<evidence type="ECO:0000256" key="8">
    <source>
        <dbReference type="HAMAP-Rule" id="MF_00222"/>
    </source>
</evidence>
<feature type="domain" description="Quinate/shikimate 5-dehydrogenase/glutamyl-tRNA reductase" evidence="9">
    <location>
        <begin position="104"/>
        <end position="183"/>
    </location>
</feature>
<dbReference type="GO" id="GO:0019632">
    <property type="term" value="P:shikimate metabolic process"/>
    <property type="evidence" value="ECO:0007669"/>
    <property type="project" value="InterPro"/>
</dbReference>
<dbReference type="UniPathway" id="UPA00053">
    <property type="reaction ID" value="UER00087"/>
</dbReference>
<feature type="binding site" evidence="8">
    <location>
        <position position="209"/>
    </location>
    <ligand>
        <name>NADP(+)</name>
        <dbReference type="ChEBI" id="CHEBI:58349"/>
    </ligand>
</feature>
<name>A0A1S2LVE7_9BACI</name>
<evidence type="ECO:0000259" key="10">
    <source>
        <dbReference type="Pfam" id="PF08501"/>
    </source>
</evidence>
<keyword evidence="13" id="KW-1185">Reference proteome</keyword>
<comment type="function">
    <text evidence="8">Involved in the biosynthesis of the chorismate, which leads to the biosynthesis of aromatic amino acids. Catalyzes the reversible NADPH linked reduction of 3-dehydroshikimate (DHSA) to yield shikimate (SA).</text>
</comment>
<evidence type="ECO:0000256" key="7">
    <source>
        <dbReference type="ARBA" id="ARBA00049442"/>
    </source>
</evidence>
<dbReference type="Gene3D" id="3.40.50.10860">
    <property type="entry name" value="Leucine Dehydrogenase, chain A, domain 1"/>
    <property type="match status" value="1"/>
</dbReference>
<feature type="domain" description="Shikimate dehydrogenase substrate binding N-terminal" evidence="10">
    <location>
        <begin position="1"/>
        <end position="74"/>
    </location>
</feature>
<comment type="subunit">
    <text evidence="8">Homodimer.</text>
</comment>
<dbReference type="Pfam" id="PF08501">
    <property type="entry name" value="Shikimate_dh_N"/>
    <property type="match status" value="1"/>
</dbReference>
<dbReference type="Pfam" id="PF01488">
    <property type="entry name" value="Shikimate_DH"/>
    <property type="match status" value="1"/>
</dbReference>
<feature type="binding site" evidence="8">
    <location>
        <position position="232"/>
    </location>
    <ligand>
        <name>NADP(+)</name>
        <dbReference type="ChEBI" id="CHEBI:58349"/>
    </ligand>
</feature>